<name>A0A1Y2E5W9_9FUNG</name>
<feature type="region of interest" description="Disordered" evidence="3">
    <location>
        <begin position="100"/>
        <end position="151"/>
    </location>
</feature>
<dbReference type="InterPro" id="IPR001253">
    <property type="entry name" value="TIF_eIF-1A"/>
</dbReference>
<dbReference type="SMART" id="SM00652">
    <property type="entry name" value="eIF1a"/>
    <property type="match status" value="1"/>
</dbReference>
<gene>
    <name evidence="5" type="ORF">LY90DRAFT_700541</name>
</gene>
<feature type="compositionally biased region" description="Basic and acidic residues" evidence="3">
    <location>
        <begin position="110"/>
        <end position="123"/>
    </location>
</feature>
<dbReference type="STRING" id="1754190.A0A1Y2E5W9"/>
<evidence type="ECO:0000313" key="5">
    <source>
        <dbReference type="EMBL" id="ORY66847.1"/>
    </source>
</evidence>
<dbReference type="GO" id="GO:0005634">
    <property type="term" value="C:nucleus"/>
    <property type="evidence" value="ECO:0007669"/>
    <property type="project" value="TreeGrafter"/>
</dbReference>
<protein>
    <submittedName>
        <fullName evidence="5">Nucleic acid-binding protein</fullName>
    </submittedName>
</protein>
<dbReference type="InterPro" id="IPR006196">
    <property type="entry name" value="RNA-binding_domain_S1_IF1"/>
</dbReference>
<evidence type="ECO:0000256" key="2">
    <source>
        <dbReference type="ARBA" id="ARBA00022884"/>
    </source>
</evidence>
<keyword evidence="2" id="KW-0694">RNA-binding</keyword>
<feature type="domain" description="S1-like" evidence="4">
    <location>
        <begin position="20"/>
        <end position="83"/>
    </location>
</feature>
<dbReference type="EMBL" id="MCOG01000049">
    <property type="protein sequence ID" value="ORY66847.1"/>
    <property type="molecule type" value="Genomic_DNA"/>
</dbReference>
<dbReference type="Pfam" id="PF01176">
    <property type="entry name" value="eIF-1a"/>
    <property type="match status" value="1"/>
</dbReference>
<comment type="caution">
    <text evidence="5">The sequence shown here is derived from an EMBL/GenBank/DDBJ whole genome shotgun (WGS) entry which is preliminary data.</text>
</comment>
<proteinExistence type="inferred from homology"/>
<dbReference type="InterPro" id="IPR012340">
    <property type="entry name" value="NA-bd_OB-fold"/>
</dbReference>
<evidence type="ECO:0000313" key="6">
    <source>
        <dbReference type="Proteomes" id="UP000193920"/>
    </source>
</evidence>
<evidence type="ECO:0000256" key="1">
    <source>
        <dbReference type="ARBA" id="ARBA00007340"/>
    </source>
</evidence>
<dbReference type="SUPFAM" id="SSF50249">
    <property type="entry name" value="Nucleic acid-binding proteins"/>
    <property type="match status" value="1"/>
</dbReference>
<dbReference type="GO" id="GO:0003743">
    <property type="term" value="F:translation initiation factor activity"/>
    <property type="evidence" value="ECO:0007669"/>
    <property type="project" value="InterPro"/>
</dbReference>
<keyword evidence="6" id="KW-1185">Reference proteome</keyword>
<dbReference type="PANTHER" id="PTHR21641:SF0">
    <property type="entry name" value="RNA-BINDING PROTEIN EIF1AD-RELATED"/>
    <property type="match status" value="1"/>
</dbReference>
<dbReference type="InterPro" id="IPR039294">
    <property type="entry name" value="EIF1AD"/>
</dbReference>
<evidence type="ECO:0000256" key="3">
    <source>
        <dbReference type="SAM" id="MobiDB-lite"/>
    </source>
</evidence>
<accession>A0A1Y2E5W9</accession>
<dbReference type="OrthoDB" id="1738325at2759"/>
<reference evidence="5 6" key="1">
    <citation type="submission" date="2016-08" db="EMBL/GenBank/DDBJ databases">
        <title>A Parts List for Fungal Cellulosomes Revealed by Comparative Genomics.</title>
        <authorList>
            <consortium name="DOE Joint Genome Institute"/>
            <person name="Haitjema C.H."/>
            <person name="Gilmore S.P."/>
            <person name="Henske J.K."/>
            <person name="Solomon K.V."/>
            <person name="De Groot R."/>
            <person name="Kuo A."/>
            <person name="Mondo S.J."/>
            <person name="Salamov A.A."/>
            <person name="Labutti K."/>
            <person name="Zhao Z."/>
            <person name="Chiniquy J."/>
            <person name="Barry K."/>
            <person name="Brewer H.M."/>
            <person name="Purvine S.O."/>
            <person name="Wright A.T."/>
            <person name="Boxma B."/>
            <person name="Van Alen T."/>
            <person name="Hackstein J.H."/>
            <person name="Baker S.E."/>
            <person name="Grigoriev I.V."/>
            <person name="O'Malley M.A."/>
        </authorList>
    </citation>
    <scope>NUCLEOTIDE SEQUENCE [LARGE SCALE GENOMIC DNA]</scope>
    <source>
        <strain evidence="5 6">G1</strain>
    </source>
</reference>
<sequence length="168" mass="19661">MRRKRIANNILNEMPELKDNQVIMRSLGPKGKNIHEAELPDGTVTLVTLPPKFRNLVWIKRGNYIIVEPSLERKNKLYGDIEFILFPEHVKYLKSEGKWPEEFNTPLNKANEEKIENKDKENNDSDDDLPKNNNRGYYESSDEDDDDDLFVNTNRIVYESSSEEEDSD</sequence>
<organism evidence="5 6">
    <name type="scientific">Neocallimastix californiae</name>
    <dbReference type="NCBI Taxonomy" id="1754190"/>
    <lineage>
        <taxon>Eukaryota</taxon>
        <taxon>Fungi</taxon>
        <taxon>Fungi incertae sedis</taxon>
        <taxon>Chytridiomycota</taxon>
        <taxon>Chytridiomycota incertae sedis</taxon>
        <taxon>Neocallimastigomycetes</taxon>
        <taxon>Neocallimastigales</taxon>
        <taxon>Neocallimastigaceae</taxon>
        <taxon>Neocallimastix</taxon>
    </lineage>
</organism>
<dbReference type="GO" id="GO:0003723">
    <property type="term" value="F:RNA binding"/>
    <property type="evidence" value="ECO:0007669"/>
    <property type="project" value="UniProtKB-KW"/>
</dbReference>
<dbReference type="PANTHER" id="PTHR21641">
    <property type="entry name" value="TRANSLATION INITIATION FACTOR-RELATED"/>
    <property type="match status" value="1"/>
</dbReference>
<evidence type="ECO:0000259" key="4">
    <source>
        <dbReference type="Pfam" id="PF01176"/>
    </source>
</evidence>
<comment type="similarity">
    <text evidence="1">Belongs to the EIF1AD family.</text>
</comment>
<feature type="compositionally biased region" description="Acidic residues" evidence="3">
    <location>
        <begin position="140"/>
        <end position="149"/>
    </location>
</feature>
<dbReference type="AlphaFoldDB" id="A0A1Y2E5W9"/>
<dbReference type="Gene3D" id="2.40.50.140">
    <property type="entry name" value="Nucleic acid-binding proteins"/>
    <property type="match status" value="1"/>
</dbReference>
<dbReference type="Proteomes" id="UP000193920">
    <property type="component" value="Unassembled WGS sequence"/>
</dbReference>